<sequence>MANVLKGARGAVNHLTLSVSDLAACEAAFYTPVLTELGYEKVEEHPGQFTVWFNAAAVSAISLSQAERSHDGPYDRYRPGFHHFAFWADSPADVDAFHDKLIGWSIPVLDAPKAYPQYGPGYYAVFFADPDGLKFELTYQTIEA</sequence>
<name>A0ABX7BRH2_9CAUL</name>
<dbReference type="PROSITE" id="PS51819">
    <property type="entry name" value="VOC"/>
    <property type="match status" value="1"/>
</dbReference>
<dbReference type="Gene3D" id="3.10.180.10">
    <property type="entry name" value="2,3-Dihydroxybiphenyl 1,2-Dioxygenase, domain 1"/>
    <property type="match status" value="1"/>
</dbReference>
<dbReference type="SUPFAM" id="SSF54593">
    <property type="entry name" value="Glyoxalase/Bleomycin resistance protein/Dihydroxybiphenyl dioxygenase"/>
    <property type="match status" value="1"/>
</dbReference>
<keyword evidence="3" id="KW-1185">Reference proteome</keyword>
<dbReference type="InterPro" id="IPR004360">
    <property type="entry name" value="Glyas_Fos-R_dOase_dom"/>
</dbReference>
<evidence type="ECO:0000313" key="3">
    <source>
        <dbReference type="Proteomes" id="UP000595448"/>
    </source>
</evidence>
<dbReference type="Pfam" id="PF00903">
    <property type="entry name" value="Glyoxalase"/>
    <property type="match status" value="1"/>
</dbReference>
<dbReference type="Proteomes" id="UP000595448">
    <property type="component" value="Chromosome"/>
</dbReference>
<evidence type="ECO:0000259" key="1">
    <source>
        <dbReference type="PROSITE" id="PS51819"/>
    </source>
</evidence>
<dbReference type="PANTHER" id="PTHR35006:SF2">
    <property type="entry name" value="GLYOXALASE FAMILY PROTEIN (AFU_ORTHOLOGUE AFUA_5G14830)"/>
    <property type="match status" value="1"/>
</dbReference>
<dbReference type="EMBL" id="CP067977">
    <property type="protein sequence ID" value="QQQ18931.1"/>
    <property type="molecule type" value="Genomic_DNA"/>
</dbReference>
<evidence type="ECO:0000313" key="2">
    <source>
        <dbReference type="EMBL" id="QQQ18931.1"/>
    </source>
</evidence>
<dbReference type="InterPro" id="IPR037523">
    <property type="entry name" value="VOC_core"/>
</dbReference>
<dbReference type="RefSeq" id="WP_201103285.1">
    <property type="nucleotide sequence ID" value="NZ_CP067977.1"/>
</dbReference>
<feature type="domain" description="VOC" evidence="1">
    <location>
        <begin position="11"/>
        <end position="140"/>
    </location>
</feature>
<dbReference type="InterPro" id="IPR029068">
    <property type="entry name" value="Glyas_Bleomycin-R_OHBP_Dase"/>
</dbReference>
<protein>
    <submittedName>
        <fullName evidence="2">VOC family protein</fullName>
    </submittedName>
</protein>
<gene>
    <name evidence="2" type="ORF">JIP62_01990</name>
</gene>
<organism evidence="2 3">
    <name type="scientific">Brevundimonas vitisensis</name>
    <dbReference type="NCBI Taxonomy" id="2800818"/>
    <lineage>
        <taxon>Bacteria</taxon>
        <taxon>Pseudomonadati</taxon>
        <taxon>Pseudomonadota</taxon>
        <taxon>Alphaproteobacteria</taxon>
        <taxon>Caulobacterales</taxon>
        <taxon>Caulobacteraceae</taxon>
        <taxon>Brevundimonas</taxon>
    </lineage>
</organism>
<dbReference type="PANTHER" id="PTHR35006">
    <property type="entry name" value="GLYOXALASE FAMILY PROTEIN (AFU_ORTHOLOGUE AFUA_5G14830)"/>
    <property type="match status" value="1"/>
</dbReference>
<proteinExistence type="predicted"/>
<accession>A0ABX7BRH2</accession>
<reference evidence="2 3" key="1">
    <citation type="submission" date="2021-01" db="EMBL/GenBank/DDBJ databases">
        <title>Brevundimonas vitis sp. nov., an bacterium isolated from grape (Vitis vinifera).</title>
        <authorList>
            <person name="Jiang L."/>
            <person name="Lee J."/>
        </authorList>
    </citation>
    <scope>NUCLEOTIDE SEQUENCE [LARGE SCALE GENOMIC DNA]</scope>
    <source>
        <strain evidence="2 3">GRTSA-9</strain>
    </source>
</reference>